<dbReference type="PANTHER" id="PTHR44858:SF1">
    <property type="entry name" value="UDP-N-ACETYLGLUCOSAMINE--PEPTIDE N-ACETYLGLUCOSAMINYLTRANSFERASE SPINDLY-RELATED"/>
    <property type="match status" value="1"/>
</dbReference>
<dbReference type="SUPFAM" id="SSF48452">
    <property type="entry name" value="TPR-like"/>
    <property type="match status" value="1"/>
</dbReference>
<name>A0ABV6I9E5_9BURK</name>
<dbReference type="InterPro" id="IPR019734">
    <property type="entry name" value="TPR_rpt"/>
</dbReference>
<sequence>MKSCKAISVFFYCFFVLVLSACSSSRFVSSMDDEKVKTETPDVQRRVSIRMQLAVDYFTQGQYKPALEEIRQVISLSPNFADAYSLRALIQMEMNDMPRAEENFLHARKLDPTNSDITNNYAWFLCETNRGKQALPLFDKVLNDRSYAAPVKTMLSAGVCSLRLKDLATAERYFKMGAELQPNNPTINGNLAKLYFDKAQFTDARIYIQRVLKEEIFAADVLWLAIKIDNKLGDTASVNGLATQLRRRHPNSKEFASFQKGAFNE</sequence>
<dbReference type="PROSITE" id="PS51257">
    <property type="entry name" value="PROKAR_LIPOPROTEIN"/>
    <property type="match status" value="1"/>
</dbReference>
<feature type="chain" id="PRO_5047420065" evidence="4">
    <location>
        <begin position="22"/>
        <end position="265"/>
    </location>
</feature>
<feature type="repeat" description="TPR" evidence="3">
    <location>
        <begin position="81"/>
        <end position="114"/>
    </location>
</feature>
<dbReference type="Proteomes" id="UP001589844">
    <property type="component" value="Unassembled WGS sequence"/>
</dbReference>
<dbReference type="RefSeq" id="WP_390209493.1">
    <property type="nucleotide sequence ID" value="NZ_JBHLXJ010000002.1"/>
</dbReference>
<keyword evidence="1" id="KW-0677">Repeat</keyword>
<gene>
    <name evidence="5" type="primary">pilW</name>
    <name evidence="5" type="ORF">ACFFJH_01355</name>
</gene>
<feature type="repeat" description="TPR" evidence="3">
    <location>
        <begin position="47"/>
        <end position="80"/>
    </location>
</feature>
<comment type="caution">
    <text evidence="5">The sequence shown here is derived from an EMBL/GenBank/DDBJ whole genome shotgun (WGS) entry which is preliminary data.</text>
</comment>
<proteinExistence type="predicted"/>
<dbReference type="InterPro" id="IPR013360">
    <property type="entry name" value="Pilus_4_PilW"/>
</dbReference>
<keyword evidence="4" id="KW-0732">Signal</keyword>
<protein>
    <submittedName>
        <fullName evidence="5">Type IV pilus biogenesis/stability protein PilW</fullName>
    </submittedName>
</protein>
<dbReference type="Pfam" id="PF13432">
    <property type="entry name" value="TPR_16"/>
    <property type="match status" value="1"/>
</dbReference>
<evidence type="ECO:0000256" key="4">
    <source>
        <dbReference type="SAM" id="SignalP"/>
    </source>
</evidence>
<evidence type="ECO:0000256" key="2">
    <source>
        <dbReference type="ARBA" id="ARBA00022803"/>
    </source>
</evidence>
<evidence type="ECO:0000313" key="5">
    <source>
        <dbReference type="EMBL" id="MFC0348437.1"/>
    </source>
</evidence>
<accession>A0ABV6I9E5</accession>
<feature type="signal peptide" evidence="4">
    <location>
        <begin position="1"/>
        <end position="21"/>
    </location>
</feature>
<evidence type="ECO:0000256" key="1">
    <source>
        <dbReference type="ARBA" id="ARBA00022737"/>
    </source>
</evidence>
<reference evidence="5 6" key="1">
    <citation type="submission" date="2024-09" db="EMBL/GenBank/DDBJ databases">
        <authorList>
            <person name="Sun Q."/>
            <person name="Mori K."/>
        </authorList>
    </citation>
    <scope>NUCLEOTIDE SEQUENCE [LARGE SCALE GENOMIC DNA]</scope>
    <source>
        <strain evidence="5 6">CCM 8677</strain>
    </source>
</reference>
<dbReference type="InterPro" id="IPR011990">
    <property type="entry name" value="TPR-like_helical_dom_sf"/>
</dbReference>
<dbReference type="SMART" id="SM00028">
    <property type="entry name" value="TPR"/>
    <property type="match status" value="4"/>
</dbReference>
<dbReference type="NCBIfam" id="TIGR02521">
    <property type="entry name" value="type_IV_pilW"/>
    <property type="match status" value="1"/>
</dbReference>
<keyword evidence="2 3" id="KW-0802">TPR repeat</keyword>
<evidence type="ECO:0000256" key="3">
    <source>
        <dbReference type="PROSITE-ProRule" id="PRU00339"/>
    </source>
</evidence>
<dbReference type="EMBL" id="JBHLXJ010000002">
    <property type="protein sequence ID" value="MFC0348437.1"/>
    <property type="molecule type" value="Genomic_DNA"/>
</dbReference>
<dbReference type="InterPro" id="IPR050498">
    <property type="entry name" value="Ycf3"/>
</dbReference>
<evidence type="ECO:0000313" key="6">
    <source>
        <dbReference type="Proteomes" id="UP001589844"/>
    </source>
</evidence>
<keyword evidence="6" id="KW-1185">Reference proteome</keyword>
<dbReference type="PANTHER" id="PTHR44858">
    <property type="entry name" value="TETRATRICOPEPTIDE REPEAT PROTEIN 6"/>
    <property type="match status" value="1"/>
</dbReference>
<organism evidence="5 6">
    <name type="scientific">Undibacterium danionis</name>
    <dbReference type="NCBI Taxonomy" id="1812100"/>
    <lineage>
        <taxon>Bacteria</taxon>
        <taxon>Pseudomonadati</taxon>
        <taxon>Pseudomonadota</taxon>
        <taxon>Betaproteobacteria</taxon>
        <taxon>Burkholderiales</taxon>
        <taxon>Oxalobacteraceae</taxon>
        <taxon>Undibacterium</taxon>
    </lineage>
</organism>
<dbReference type="Gene3D" id="1.25.40.10">
    <property type="entry name" value="Tetratricopeptide repeat domain"/>
    <property type="match status" value="1"/>
</dbReference>
<dbReference type="PROSITE" id="PS50005">
    <property type="entry name" value="TPR"/>
    <property type="match status" value="2"/>
</dbReference>